<feature type="binding site" evidence="7">
    <location>
        <position position="136"/>
    </location>
    <ligand>
        <name>Zn(2+)</name>
        <dbReference type="ChEBI" id="CHEBI:29105"/>
        <note>catalytic</note>
    </ligand>
</feature>
<organism evidence="9 10">
    <name type="scientific">Roseimaritima ulvae</name>
    <dbReference type="NCBI Taxonomy" id="980254"/>
    <lineage>
        <taxon>Bacteria</taxon>
        <taxon>Pseudomonadati</taxon>
        <taxon>Planctomycetota</taxon>
        <taxon>Planctomycetia</taxon>
        <taxon>Pirellulales</taxon>
        <taxon>Pirellulaceae</taxon>
        <taxon>Roseimaritima</taxon>
    </lineage>
</organism>
<sequence length="183" mass="19908">MLNIQDNNPPNVNDSSPARLQVEVHDTTGLSGALLQKLRDAIRAAAAHRGFTHGAIGLAVVDDPAIHKINLQHLQHDYPTDVISFCYEQNAPEIEGELVVSRDTAAREAKALGWAAEHELILYAVHGSLHICGLEDGTPEQRQAMRQAEQTVLQQLGIEDFQRFSPDADSQTSAQAPSQGCQS</sequence>
<comment type="cofactor">
    <cofactor evidence="7">
        <name>Zn(2+)</name>
        <dbReference type="ChEBI" id="CHEBI:29105"/>
    </cofactor>
    <text evidence="7">Binds 1 zinc ion.</text>
</comment>
<feature type="region of interest" description="Disordered" evidence="8">
    <location>
        <begin position="164"/>
        <end position="183"/>
    </location>
</feature>
<evidence type="ECO:0000256" key="8">
    <source>
        <dbReference type="SAM" id="MobiDB-lite"/>
    </source>
</evidence>
<feature type="binding site" evidence="7">
    <location>
        <position position="126"/>
    </location>
    <ligand>
        <name>Zn(2+)</name>
        <dbReference type="ChEBI" id="CHEBI:29105"/>
        <note>catalytic</note>
    </ligand>
</feature>
<name>A0A5B9R727_9BACT</name>
<comment type="function">
    <text evidence="7">Single strand-specific metallo-endoribonuclease involved in late-stage 70S ribosome quality control and in maturation of the 3' terminus of the 16S rRNA.</text>
</comment>
<evidence type="ECO:0000256" key="2">
    <source>
        <dbReference type="ARBA" id="ARBA00022722"/>
    </source>
</evidence>
<evidence type="ECO:0000256" key="4">
    <source>
        <dbReference type="ARBA" id="ARBA00022759"/>
    </source>
</evidence>
<dbReference type="AlphaFoldDB" id="A0A5B9R727"/>
<feature type="binding site" evidence="7">
    <location>
        <position position="130"/>
    </location>
    <ligand>
        <name>Zn(2+)</name>
        <dbReference type="ChEBI" id="CHEBI:29105"/>
        <note>catalytic</note>
    </ligand>
</feature>
<dbReference type="GO" id="GO:0005737">
    <property type="term" value="C:cytoplasm"/>
    <property type="evidence" value="ECO:0007669"/>
    <property type="project" value="UniProtKB-SubCell"/>
</dbReference>
<keyword evidence="7" id="KW-0963">Cytoplasm</keyword>
<evidence type="ECO:0000256" key="3">
    <source>
        <dbReference type="ARBA" id="ARBA00022723"/>
    </source>
</evidence>
<keyword evidence="7" id="KW-0690">Ribosome biogenesis</keyword>
<reference evidence="9 10" key="1">
    <citation type="submission" date="2019-08" db="EMBL/GenBank/DDBJ databases">
        <title>Deep-cultivation of Planctomycetes and their phenomic and genomic characterization uncovers novel biology.</title>
        <authorList>
            <person name="Wiegand S."/>
            <person name="Jogler M."/>
            <person name="Boedeker C."/>
            <person name="Pinto D."/>
            <person name="Vollmers J."/>
            <person name="Rivas-Marin E."/>
            <person name="Kohn T."/>
            <person name="Peeters S.H."/>
            <person name="Heuer A."/>
            <person name="Rast P."/>
            <person name="Oberbeckmann S."/>
            <person name="Bunk B."/>
            <person name="Jeske O."/>
            <person name="Meyerdierks A."/>
            <person name="Storesund J.E."/>
            <person name="Kallscheuer N."/>
            <person name="Luecker S."/>
            <person name="Lage O.M."/>
            <person name="Pohl T."/>
            <person name="Merkel B.J."/>
            <person name="Hornburger P."/>
            <person name="Mueller R.-W."/>
            <person name="Bruemmer F."/>
            <person name="Labrenz M."/>
            <person name="Spormann A.M."/>
            <person name="Op den Camp H."/>
            <person name="Overmann J."/>
            <person name="Amann R."/>
            <person name="Jetten M.S.M."/>
            <person name="Mascher T."/>
            <person name="Medema M.H."/>
            <person name="Devos D.P."/>
            <person name="Kaster A.-K."/>
            <person name="Ovreas L."/>
            <person name="Rohde M."/>
            <person name="Galperin M.Y."/>
            <person name="Jogler C."/>
        </authorList>
    </citation>
    <scope>NUCLEOTIDE SEQUENCE [LARGE SCALE GENOMIC DNA]</scope>
    <source>
        <strain evidence="9 10">UC8</strain>
    </source>
</reference>
<dbReference type="GO" id="GO:0006364">
    <property type="term" value="P:rRNA processing"/>
    <property type="evidence" value="ECO:0007669"/>
    <property type="project" value="UniProtKB-UniRule"/>
</dbReference>
<gene>
    <name evidence="7 9" type="primary">ybeY</name>
    <name evidence="9" type="ORF">UC8_42370</name>
</gene>
<dbReference type="EC" id="3.1.-.-" evidence="7"/>
<dbReference type="SUPFAM" id="SSF55486">
    <property type="entry name" value="Metalloproteases ('zincins'), catalytic domain"/>
    <property type="match status" value="1"/>
</dbReference>
<keyword evidence="10" id="KW-1185">Reference proteome</keyword>
<dbReference type="OrthoDB" id="9807740at2"/>
<dbReference type="EMBL" id="CP042914">
    <property type="protein sequence ID" value="QEG42203.1"/>
    <property type="molecule type" value="Genomic_DNA"/>
</dbReference>
<accession>A0A5B9R727</accession>
<evidence type="ECO:0000313" key="10">
    <source>
        <dbReference type="Proteomes" id="UP000325286"/>
    </source>
</evidence>
<proteinExistence type="inferred from homology"/>
<keyword evidence="7" id="KW-0698">rRNA processing</keyword>
<evidence type="ECO:0000313" key="9">
    <source>
        <dbReference type="EMBL" id="QEG42203.1"/>
    </source>
</evidence>
<keyword evidence="3 7" id="KW-0479">Metal-binding</keyword>
<dbReference type="GO" id="GO:0004521">
    <property type="term" value="F:RNA endonuclease activity"/>
    <property type="evidence" value="ECO:0007669"/>
    <property type="project" value="UniProtKB-UniRule"/>
</dbReference>
<dbReference type="PANTHER" id="PTHR46986:SF1">
    <property type="entry name" value="ENDORIBONUCLEASE YBEY, CHLOROPLASTIC"/>
    <property type="match status" value="1"/>
</dbReference>
<dbReference type="NCBIfam" id="TIGR00043">
    <property type="entry name" value="rRNA maturation RNase YbeY"/>
    <property type="match status" value="1"/>
</dbReference>
<evidence type="ECO:0000256" key="1">
    <source>
        <dbReference type="ARBA" id="ARBA00010875"/>
    </source>
</evidence>
<comment type="similarity">
    <text evidence="1 7">Belongs to the endoribonuclease YbeY family.</text>
</comment>
<dbReference type="GO" id="GO:0008270">
    <property type="term" value="F:zinc ion binding"/>
    <property type="evidence" value="ECO:0007669"/>
    <property type="project" value="UniProtKB-UniRule"/>
</dbReference>
<dbReference type="Pfam" id="PF02130">
    <property type="entry name" value="YbeY"/>
    <property type="match status" value="1"/>
</dbReference>
<comment type="subcellular location">
    <subcellularLocation>
        <location evidence="7">Cytoplasm</location>
    </subcellularLocation>
</comment>
<feature type="compositionally biased region" description="Polar residues" evidence="8">
    <location>
        <begin position="168"/>
        <end position="183"/>
    </location>
</feature>
<dbReference type="InterPro" id="IPR002036">
    <property type="entry name" value="YbeY"/>
</dbReference>
<evidence type="ECO:0000256" key="5">
    <source>
        <dbReference type="ARBA" id="ARBA00022801"/>
    </source>
</evidence>
<evidence type="ECO:0000256" key="7">
    <source>
        <dbReference type="HAMAP-Rule" id="MF_00009"/>
    </source>
</evidence>
<keyword evidence="2 7" id="KW-0540">Nuclease</keyword>
<dbReference type="InterPro" id="IPR023091">
    <property type="entry name" value="MetalPrtase_cat_dom_sf_prd"/>
</dbReference>
<dbReference type="GO" id="GO:0004222">
    <property type="term" value="F:metalloendopeptidase activity"/>
    <property type="evidence" value="ECO:0007669"/>
    <property type="project" value="InterPro"/>
</dbReference>
<keyword evidence="4 7" id="KW-0255">Endonuclease</keyword>
<dbReference type="PANTHER" id="PTHR46986">
    <property type="entry name" value="ENDORIBONUCLEASE YBEY, CHLOROPLASTIC"/>
    <property type="match status" value="1"/>
</dbReference>
<dbReference type="Gene3D" id="3.40.390.30">
    <property type="entry name" value="Metalloproteases ('zincins'), catalytic domain"/>
    <property type="match status" value="1"/>
</dbReference>
<evidence type="ECO:0000256" key="6">
    <source>
        <dbReference type="ARBA" id="ARBA00022833"/>
    </source>
</evidence>
<dbReference type="Proteomes" id="UP000325286">
    <property type="component" value="Chromosome"/>
</dbReference>
<keyword evidence="5 7" id="KW-0378">Hydrolase</keyword>
<protein>
    <recommendedName>
        <fullName evidence="7">Endoribonuclease YbeY</fullName>
        <ecNumber evidence="7">3.1.-.-</ecNumber>
    </recommendedName>
</protein>
<dbReference type="KEGG" id="rul:UC8_42370"/>
<keyword evidence="6 7" id="KW-0862">Zinc</keyword>
<dbReference type="HAMAP" id="MF_00009">
    <property type="entry name" value="Endoribonucl_YbeY"/>
    <property type="match status" value="1"/>
</dbReference>